<evidence type="ECO:0000256" key="2">
    <source>
        <dbReference type="ARBA" id="ARBA00023002"/>
    </source>
</evidence>
<feature type="domain" description="FAD/NAD(P)-binding" evidence="3">
    <location>
        <begin position="10"/>
        <end position="280"/>
    </location>
</feature>
<dbReference type="SUPFAM" id="SSF51905">
    <property type="entry name" value="FAD/NAD(P)-binding domain"/>
    <property type="match status" value="1"/>
</dbReference>
<evidence type="ECO:0000313" key="5">
    <source>
        <dbReference type="Proteomes" id="UP000256924"/>
    </source>
</evidence>
<dbReference type="Proteomes" id="UP000256924">
    <property type="component" value="Unassembled WGS sequence"/>
</dbReference>
<keyword evidence="5" id="KW-1185">Reference proteome</keyword>
<name>A0A3D9ATC6_9FLAO</name>
<dbReference type="InterPro" id="IPR050097">
    <property type="entry name" value="Ferredoxin-NADP_redctase_2"/>
</dbReference>
<dbReference type="InterPro" id="IPR036188">
    <property type="entry name" value="FAD/NAD-bd_sf"/>
</dbReference>
<organism evidence="4 5">
    <name type="scientific">Candidatus Chryseobacterium massiliense</name>
    <dbReference type="NCBI Taxonomy" id="204089"/>
    <lineage>
        <taxon>Bacteria</taxon>
        <taxon>Pseudomonadati</taxon>
        <taxon>Bacteroidota</taxon>
        <taxon>Flavobacteriia</taxon>
        <taxon>Flavobacteriales</taxon>
        <taxon>Weeksellaceae</taxon>
        <taxon>Chryseobacterium group</taxon>
        <taxon>Chryseobacterium</taxon>
    </lineage>
</organism>
<accession>A0A3D9ATC6</accession>
<gene>
    <name evidence="4" type="ORF">DRF68_16375</name>
</gene>
<evidence type="ECO:0000259" key="3">
    <source>
        <dbReference type="Pfam" id="PF07992"/>
    </source>
</evidence>
<keyword evidence="2" id="KW-0560">Oxidoreductase</keyword>
<protein>
    <submittedName>
        <fullName evidence="4">NAD(P)/FAD-dependent oxidoreductase</fullName>
    </submittedName>
</protein>
<dbReference type="PRINTS" id="PR00469">
    <property type="entry name" value="PNDRDTASEII"/>
</dbReference>
<dbReference type="InterPro" id="IPR023753">
    <property type="entry name" value="FAD/NAD-binding_dom"/>
</dbReference>
<reference evidence="4 5" key="1">
    <citation type="journal article" date="2004" name="Emerg. Infect. Dis.">
        <title>Amoebae-resisting bacteria isolated from human nasal swabs by amoebal coculture.</title>
        <authorList>
            <person name="Greub G."/>
            <person name="La Scola B."/>
            <person name="Raoult D."/>
        </authorList>
    </citation>
    <scope>NUCLEOTIDE SEQUENCE [LARGE SCALE GENOMIC DNA]</scope>
    <source>
        <strain evidence="4 5">CCUG 51329</strain>
    </source>
</reference>
<dbReference type="PRINTS" id="PR00368">
    <property type="entry name" value="FADPNR"/>
</dbReference>
<keyword evidence="1" id="KW-0285">Flavoprotein</keyword>
<dbReference type="Pfam" id="PF07992">
    <property type="entry name" value="Pyr_redox_2"/>
    <property type="match status" value="1"/>
</dbReference>
<proteinExistence type="predicted"/>
<evidence type="ECO:0000256" key="1">
    <source>
        <dbReference type="ARBA" id="ARBA00022630"/>
    </source>
</evidence>
<dbReference type="Gene3D" id="3.50.50.60">
    <property type="entry name" value="FAD/NAD(P)-binding domain"/>
    <property type="match status" value="2"/>
</dbReference>
<dbReference type="PANTHER" id="PTHR48105">
    <property type="entry name" value="THIOREDOXIN REDUCTASE 1-RELATED-RELATED"/>
    <property type="match status" value="1"/>
</dbReference>
<sequence>MKNSSNQPFDAIIIGGSYSGLSAAMALGRSLRKVLILDSGNPCNAQTPFSHNFITQDGKKPAEISKTALEQVLKYETVTFLQQKATEAKKTDFGFEIKTETEIFSSKKIILATGIRDLFPDIKGFKECWGISVIHCPYCHGYEFRNQKTAILANGEKGFHLAGLVRNLSQDHLMLLTNGKADFPEEQMSDLKKNNISIVEEKVTEIVHREGNLSEIIFADGTSLPMNVLYAPPAFEQHSHIAAQLNCEYTETGHIKTDSFQKTSVDGVFACGDNSSPMRSIAHSVYTGSVSGSMLNLQLVQENF</sequence>
<dbReference type="AlphaFoldDB" id="A0A3D9ATC6"/>
<dbReference type="EMBL" id="QNVU01000039">
    <property type="protein sequence ID" value="REC44589.1"/>
    <property type="molecule type" value="Genomic_DNA"/>
</dbReference>
<dbReference type="GO" id="GO:0016491">
    <property type="term" value="F:oxidoreductase activity"/>
    <property type="evidence" value="ECO:0007669"/>
    <property type="project" value="UniProtKB-KW"/>
</dbReference>
<dbReference type="RefSeq" id="WP_116099515.1">
    <property type="nucleotide sequence ID" value="NZ_QNVU01000039.1"/>
</dbReference>
<evidence type="ECO:0000313" key="4">
    <source>
        <dbReference type="EMBL" id="REC44589.1"/>
    </source>
</evidence>
<comment type="caution">
    <text evidence="4">The sequence shown here is derived from an EMBL/GenBank/DDBJ whole genome shotgun (WGS) entry which is preliminary data.</text>
</comment>